<dbReference type="Proteomes" id="UP000556084">
    <property type="component" value="Unassembled WGS sequence"/>
</dbReference>
<feature type="compositionally biased region" description="Low complexity" evidence="1">
    <location>
        <begin position="208"/>
        <end position="225"/>
    </location>
</feature>
<keyword evidence="3" id="KW-0732">Signal</keyword>
<evidence type="ECO:0000256" key="2">
    <source>
        <dbReference type="SAM" id="Phobius"/>
    </source>
</evidence>
<keyword evidence="2" id="KW-1133">Transmembrane helix</keyword>
<dbReference type="AlphaFoldDB" id="A0A7W7LLH8"/>
<reference evidence="4 5" key="1">
    <citation type="submission" date="2020-08" db="EMBL/GenBank/DDBJ databases">
        <title>Genomic Encyclopedia of Type Strains, Phase III (KMG-III): the genomes of soil and plant-associated and newly described type strains.</title>
        <authorList>
            <person name="Whitman W."/>
        </authorList>
    </citation>
    <scope>NUCLEOTIDE SEQUENCE [LARGE SCALE GENOMIC DNA]</scope>
    <source>
        <strain evidence="4 5">CECT 3266</strain>
    </source>
</reference>
<gene>
    <name evidence="4" type="ORF">FHS39_001225</name>
</gene>
<evidence type="ECO:0000256" key="1">
    <source>
        <dbReference type="SAM" id="MobiDB-lite"/>
    </source>
</evidence>
<dbReference type="PROSITE" id="PS51318">
    <property type="entry name" value="TAT"/>
    <property type="match status" value="1"/>
</dbReference>
<sequence length="261" mass="26399">MSPTCFPGPVRRTLFLAAAACTLAAAPVPRAPAPASALARTQPPHCGDAHSADFPIASRLSGGPGAYERGGAPAAWQLELRNGTEAECRAVHPVAVLADSGRALQPGQIHLDFYDSGASRWRPVSFERTEEAENVGVLDGRAPDFPGFVVPAHGTVVVPLRLAFGGDAPEGAVTANVTAVQRRGADGAWVGESDDYAFAVGGRPGTVPSAAPSASPAEGAGRPGALADTGDTQPLFGIGTAACALLVAGAALVAGARRLRR</sequence>
<evidence type="ECO:0000256" key="3">
    <source>
        <dbReference type="SAM" id="SignalP"/>
    </source>
</evidence>
<feature type="transmembrane region" description="Helical" evidence="2">
    <location>
        <begin position="235"/>
        <end position="256"/>
    </location>
</feature>
<dbReference type="InterPro" id="IPR006311">
    <property type="entry name" value="TAT_signal"/>
</dbReference>
<accession>A0A7W7LLH8</accession>
<name>A0A7W7LLH8_9ACTN</name>
<feature type="signal peptide" evidence="3">
    <location>
        <begin position="1"/>
        <end position="25"/>
    </location>
</feature>
<protein>
    <recommendedName>
        <fullName evidence="6">Gram-positive cocci surface proteins LPxTG domain-containing protein</fullName>
    </recommendedName>
</protein>
<evidence type="ECO:0000313" key="5">
    <source>
        <dbReference type="Proteomes" id="UP000556084"/>
    </source>
</evidence>
<feature type="chain" id="PRO_5039430095" description="Gram-positive cocci surface proteins LPxTG domain-containing protein" evidence="3">
    <location>
        <begin position="26"/>
        <end position="261"/>
    </location>
</feature>
<organism evidence="4 5">
    <name type="scientific">Streptomyces olivoverticillatus</name>
    <dbReference type="NCBI Taxonomy" id="66427"/>
    <lineage>
        <taxon>Bacteria</taxon>
        <taxon>Bacillati</taxon>
        <taxon>Actinomycetota</taxon>
        <taxon>Actinomycetes</taxon>
        <taxon>Kitasatosporales</taxon>
        <taxon>Streptomycetaceae</taxon>
        <taxon>Streptomyces</taxon>
    </lineage>
</organism>
<keyword evidence="2" id="KW-0812">Transmembrane</keyword>
<feature type="region of interest" description="Disordered" evidence="1">
    <location>
        <begin position="202"/>
        <end position="228"/>
    </location>
</feature>
<evidence type="ECO:0008006" key="6">
    <source>
        <dbReference type="Google" id="ProtNLM"/>
    </source>
</evidence>
<comment type="caution">
    <text evidence="4">The sequence shown here is derived from an EMBL/GenBank/DDBJ whole genome shotgun (WGS) entry which is preliminary data.</text>
</comment>
<dbReference type="RefSeq" id="WP_184347037.1">
    <property type="nucleotide sequence ID" value="NZ_JACHJH010000002.1"/>
</dbReference>
<dbReference type="EMBL" id="JACHJH010000002">
    <property type="protein sequence ID" value="MBB4892214.1"/>
    <property type="molecule type" value="Genomic_DNA"/>
</dbReference>
<keyword evidence="5" id="KW-1185">Reference proteome</keyword>
<proteinExistence type="predicted"/>
<keyword evidence="2" id="KW-0472">Membrane</keyword>
<evidence type="ECO:0000313" key="4">
    <source>
        <dbReference type="EMBL" id="MBB4892214.1"/>
    </source>
</evidence>
<feature type="region of interest" description="Disordered" evidence="1">
    <location>
        <begin position="35"/>
        <end position="54"/>
    </location>
</feature>